<dbReference type="AlphaFoldDB" id="A0A9E6Y2H4"/>
<keyword evidence="9" id="KW-1185">Reference proteome</keyword>
<dbReference type="Pfam" id="PF16363">
    <property type="entry name" value="GDP_Man_Dehyd"/>
    <property type="match status" value="1"/>
</dbReference>
<reference evidence="8" key="1">
    <citation type="journal article" date="2022" name="Int. J. Syst. Evol. Microbiol.">
        <title>Pseudomonas aegrilactucae sp. nov. and Pseudomonas morbosilactucae sp. nov., pathogens causing bacterial rot of lettuce in Japan.</title>
        <authorList>
            <person name="Sawada H."/>
            <person name="Fujikawa T."/>
            <person name="Satou M."/>
        </authorList>
    </citation>
    <scope>NUCLEOTIDE SEQUENCE</scope>
    <source>
        <strain evidence="8">0166_1</strain>
    </source>
</reference>
<gene>
    <name evidence="8" type="primary">gmd_2</name>
    <name evidence="8" type="ORF">DSM104329_05224</name>
</gene>
<evidence type="ECO:0000256" key="6">
    <source>
        <dbReference type="ARBA" id="ARBA00059383"/>
    </source>
</evidence>
<dbReference type="InterPro" id="IPR006368">
    <property type="entry name" value="GDP_Man_deHydtase"/>
</dbReference>
<dbReference type="GO" id="GO:0008446">
    <property type="term" value="F:GDP-mannose 4,6-dehydratase activity"/>
    <property type="evidence" value="ECO:0007669"/>
    <property type="project" value="UniProtKB-EC"/>
</dbReference>
<dbReference type="GO" id="GO:0042351">
    <property type="term" value="P:'de novo' GDP-L-fucose biosynthetic process"/>
    <property type="evidence" value="ECO:0007669"/>
    <property type="project" value="TreeGrafter"/>
</dbReference>
<dbReference type="RefSeq" id="WP_259312809.1">
    <property type="nucleotide sequence ID" value="NZ_CP087164.1"/>
</dbReference>
<protein>
    <recommendedName>
        <fullName evidence="4">GDP-mannose 4,6-dehydratase</fullName>
        <ecNumber evidence="4">4.2.1.47</ecNumber>
    </recommendedName>
</protein>
<dbReference type="KEGG" id="sbae:DSM104329_05224"/>
<feature type="domain" description="NAD(P)-binding" evidence="7">
    <location>
        <begin position="4"/>
        <end position="300"/>
    </location>
</feature>
<dbReference type="CDD" id="cd05260">
    <property type="entry name" value="GDP_MD_SDR_e"/>
    <property type="match status" value="1"/>
</dbReference>
<dbReference type="Proteomes" id="UP001162834">
    <property type="component" value="Chromosome"/>
</dbReference>
<proteinExistence type="inferred from homology"/>
<comment type="cofactor">
    <cofactor evidence="2">
        <name>NADP(+)</name>
        <dbReference type="ChEBI" id="CHEBI:58349"/>
    </cofactor>
</comment>
<comment type="similarity">
    <text evidence="3">Belongs to the NAD(P)-dependent epimerase/dehydratase family. GDP-mannose 4,6-dehydratase subfamily.</text>
</comment>
<dbReference type="FunFam" id="3.40.50.720:FF:000924">
    <property type="entry name" value="GDP-mannose 4,6 dehydratase"/>
    <property type="match status" value="1"/>
</dbReference>
<name>A0A9E6Y2H4_9ACTN</name>
<dbReference type="InterPro" id="IPR016040">
    <property type="entry name" value="NAD(P)-bd_dom"/>
</dbReference>
<dbReference type="PANTHER" id="PTHR43715">
    <property type="entry name" value="GDP-MANNOSE 4,6-DEHYDRATASE"/>
    <property type="match status" value="1"/>
</dbReference>
<keyword evidence="5 8" id="KW-0456">Lyase</keyword>
<sequence>MRALVTGVAGQDGSILSEMLLEDGHEVAGLVRREPDVALDGVRLVHGDLLDAESLRRAVAEAEPDWIFHLGAPSFVPLSWERPVETFTAIAAATAVLFDAAASLDRDVRVYASSSSEIFGDAGESPQNEASPCRPLTPYGVAKLAALQLARVWRGRGLHVSAGIAYNHESERRPERFVTRKVTRGAAAIALGLADELVLGDLDAVRDWSAARDVVAAARLMVEQDEPDDYVLASGVGRTVRELVDVAFAAAGVDPDEHIRVDEALVRAPQATLPVGDPEKARERLGWRPTISFEELIGDMVAHDLRDLQAAREPPSSCP</sequence>
<evidence type="ECO:0000256" key="5">
    <source>
        <dbReference type="ARBA" id="ARBA00023239"/>
    </source>
</evidence>
<comment type="catalytic activity">
    <reaction evidence="1">
        <text>GDP-alpha-D-mannose = GDP-4-dehydro-alpha-D-rhamnose + H2O</text>
        <dbReference type="Rhea" id="RHEA:23820"/>
        <dbReference type="ChEBI" id="CHEBI:15377"/>
        <dbReference type="ChEBI" id="CHEBI:57527"/>
        <dbReference type="ChEBI" id="CHEBI:57964"/>
        <dbReference type="EC" id="4.2.1.47"/>
    </reaction>
</comment>
<dbReference type="InterPro" id="IPR036291">
    <property type="entry name" value="NAD(P)-bd_dom_sf"/>
</dbReference>
<dbReference type="Gene3D" id="3.90.25.10">
    <property type="entry name" value="UDP-galactose 4-epimerase, domain 1"/>
    <property type="match status" value="1"/>
</dbReference>
<accession>A0A9E6Y2H4</accession>
<dbReference type="Gene3D" id="3.40.50.720">
    <property type="entry name" value="NAD(P)-binding Rossmann-like Domain"/>
    <property type="match status" value="1"/>
</dbReference>
<dbReference type="PANTHER" id="PTHR43715:SF1">
    <property type="entry name" value="GDP-MANNOSE 4,6 DEHYDRATASE"/>
    <property type="match status" value="1"/>
</dbReference>
<evidence type="ECO:0000259" key="7">
    <source>
        <dbReference type="Pfam" id="PF16363"/>
    </source>
</evidence>
<evidence type="ECO:0000256" key="4">
    <source>
        <dbReference type="ARBA" id="ARBA00011989"/>
    </source>
</evidence>
<evidence type="ECO:0000256" key="2">
    <source>
        <dbReference type="ARBA" id="ARBA00001937"/>
    </source>
</evidence>
<evidence type="ECO:0000256" key="3">
    <source>
        <dbReference type="ARBA" id="ARBA00009263"/>
    </source>
</evidence>
<evidence type="ECO:0000313" key="8">
    <source>
        <dbReference type="EMBL" id="UGS38794.1"/>
    </source>
</evidence>
<dbReference type="EMBL" id="CP087164">
    <property type="protein sequence ID" value="UGS38794.1"/>
    <property type="molecule type" value="Genomic_DNA"/>
</dbReference>
<evidence type="ECO:0000256" key="1">
    <source>
        <dbReference type="ARBA" id="ARBA00000188"/>
    </source>
</evidence>
<evidence type="ECO:0000313" key="9">
    <source>
        <dbReference type="Proteomes" id="UP001162834"/>
    </source>
</evidence>
<dbReference type="SUPFAM" id="SSF51735">
    <property type="entry name" value="NAD(P)-binding Rossmann-fold domains"/>
    <property type="match status" value="1"/>
</dbReference>
<comment type="function">
    <text evidence="6">Catalyzes the conversion of GDP-D-mannose to GDP-4-dehydro-6-deoxy-D-mannose.</text>
</comment>
<dbReference type="EC" id="4.2.1.47" evidence="4"/>
<organism evidence="8 9">
    <name type="scientific">Capillimicrobium parvum</name>
    <dbReference type="NCBI Taxonomy" id="2884022"/>
    <lineage>
        <taxon>Bacteria</taxon>
        <taxon>Bacillati</taxon>
        <taxon>Actinomycetota</taxon>
        <taxon>Thermoleophilia</taxon>
        <taxon>Solirubrobacterales</taxon>
        <taxon>Capillimicrobiaceae</taxon>
        <taxon>Capillimicrobium</taxon>
    </lineage>
</organism>